<feature type="domain" description="MATH" evidence="3">
    <location>
        <begin position="374"/>
        <end position="499"/>
    </location>
</feature>
<dbReference type="Pfam" id="PF21355">
    <property type="entry name" value="TRAF-mep_MATH"/>
    <property type="match status" value="1"/>
</dbReference>
<dbReference type="InterPro" id="IPR012227">
    <property type="entry name" value="TNF_rcpt-assoc_TRAF_met"/>
</dbReference>
<dbReference type="PANTHER" id="PTHR10131:SF138">
    <property type="entry name" value="RE66324P"/>
    <property type="match status" value="1"/>
</dbReference>
<dbReference type="InterPro" id="IPR002083">
    <property type="entry name" value="MATH/TRAF_dom"/>
</dbReference>
<name>A0ABY7GA56_MYAAR</name>
<dbReference type="Gene3D" id="2.60.210.10">
    <property type="entry name" value="Apoptosis, Tumor Necrosis Factor Receptor Associated Protein 2, Chain A"/>
    <property type="match status" value="1"/>
</dbReference>
<evidence type="ECO:0000256" key="2">
    <source>
        <dbReference type="SAM" id="MobiDB-lite"/>
    </source>
</evidence>
<evidence type="ECO:0000256" key="1">
    <source>
        <dbReference type="SAM" id="Coils"/>
    </source>
</evidence>
<feature type="coiled-coil region" evidence="1">
    <location>
        <begin position="222"/>
        <end position="260"/>
    </location>
</feature>
<feature type="coiled-coil region" evidence="1">
    <location>
        <begin position="320"/>
        <end position="369"/>
    </location>
</feature>
<dbReference type="InterPro" id="IPR008974">
    <property type="entry name" value="TRAF-like"/>
</dbReference>
<protein>
    <submittedName>
        <fullName evidence="4">TRAF2-like protein</fullName>
    </submittedName>
</protein>
<dbReference type="PANTHER" id="PTHR10131">
    <property type="entry name" value="TNF RECEPTOR ASSOCIATED FACTOR"/>
    <property type="match status" value="1"/>
</dbReference>
<dbReference type="Proteomes" id="UP001164746">
    <property type="component" value="Chromosome 17"/>
</dbReference>
<dbReference type="InterPro" id="IPR032070">
    <property type="entry name" value="TRAF_BIRC3-bd"/>
</dbReference>
<evidence type="ECO:0000313" key="4">
    <source>
        <dbReference type="EMBL" id="WAR30797.1"/>
    </source>
</evidence>
<dbReference type="SMART" id="SM00061">
    <property type="entry name" value="MATH"/>
    <property type="match status" value="1"/>
</dbReference>
<dbReference type="InterPro" id="IPR013083">
    <property type="entry name" value="Znf_RING/FYVE/PHD"/>
</dbReference>
<keyword evidence="5" id="KW-1185">Reference proteome</keyword>
<organism evidence="4 5">
    <name type="scientific">Mya arenaria</name>
    <name type="common">Soft-shell clam</name>
    <dbReference type="NCBI Taxonomy" id="6604"/>
    <lineage>
        <taxon>Eukaryota</taxon>
        <taxon>Metazoa</taxon>
        <taxon>Spiralia</taxon>
        <taxon>Lophotrochozoa</taxon>
        <taxon>Mollusca</taxon>
        <taxon>Bivalvia</taxon>
        <taxon>Autobranchia</taxon>
        <taxon>Heteroconchia</taxon>
        <taxon>Euheterodonta</taxon>
        <taxon>Imparidentia</taxon>
        <taxon>Neoheterodontei</taxon>
        <taxon>Myida</taxon>
        <taxon>Myoidea</taxon>
        <taxon>Myidae</taxon>
        <taxon>Mya</taxon>
    </lineage>
</organism>
<sequence length="526" mass="59218">MGRGVSGGWAGVGPGVESDPPALEPQVQSIRLLSVPSLNPTFEAGRKADMSIGGYPAELFGEGLVDEKYFCIICKKVLREPTQAYCGDRDGVTAVECPRPECMDEDNPSQRTIIKDAEIFPDNAIRRELFRLHVQCINVGCEWKGKYREFETHFPVCEFRLEACSHCNQPVRVLEMQFGDHQRSHSNIQCPACPPGSNPISKEEFQAHFNDCQHSGYVFAQLQRLEQHVGSTEQDLGETKRQLTDKFTEIEANIRQVAANAPPNSGFSGSLPPDLNLDQKIRQLFEQMAVSLNERVDTKTGTFEGIANTLHRELEKSITAIEKLDRHRRLESEKAEASQQKIKSLERTIAAKDAKISELEMKLKDVEVSCYDGMFIWKVSDFSQKQQDAIQGRSISIYSNPFYTRKFGYKMCGRLYPNGDGMGKGSHMSVFFVIMRGEYDALQPWPFKHRVTFCLLNQEGGNATVDSFRPDTTSSSFKRPTTNMNIASGCPLFIRLDTLTNPTNGFLKDDTLFLKMIVDISDFKEA</sequence>
<dbReference type="Pfam" id="PF16673">
    <property type="entry name" value="TRAF_BIRC3_bd"/>
    <property type="match status" value="1"/>
</dbReference>
<dbReference type="Gene3D" id="1.20.5.170">
    <property type="match status" value="1"/>
</dbReference>
<feature type="compositionally biased region" description="Gly residues" evidence="2">
    <location>
        <begin position="1"/>
        <end position="14"/>
    </location>
</feature>
<dbReference type="SUPFAM" id="SSF49599">
    <property type="entry name" value="TRAF domain-like"/>
    <property type="match status" value="1"/>
</dbReference>
<proteinExistence type="predicted"/>
<dbReference type="Gene3D" id="3.30.40.10">
    <property type="entry name" value="Zinc/RING finger domain, C3HC4 (zinc finger)"/>
    <property type="match status" value="1"/>
</dbReference>
<evidence type="ECO:0000313" key="5">
    <source>
        <dbReference type="Proteomes" id="UP001164746"/>
    </source>
</evidence>
<dbReference type="InterPro" id="IPR049342">
    <property type="entry name" value="TRAF1-6_MATH_dom"/>
</dbReference>
<evidence type="ECO:0000259" key="3">
    <source>
        <dbReference type="SMART" id="SM00061"/>
    </source>
</evidence>
<dbReference type="PIRSF" id="PIRSF015614">
    <property type="entry name" value="TRAF"/>
    <property type="match status" value="1"/>
</dbReference>
<accession>A0ABY7GA56</accession>
<dbReference type="EMBL" id="CP111028">
    <property type="protein sequence ID" value="WAR30797.1"/>
    <property type="molecule type" value="Genomic_DNA"/>
</dbReference>
<feature type="region of interest" description="Disordered" evidence="2">
    <location>
        <begin position="1"/>
        <end position="22"/>
    </location>
</feature>
<gene>
    <name evidence="4" type="ORF">MAR_033339</name>
</gene>
<keyword evidence="1" id="KW-0175">Coiled coil</keyword>
<reference evidence="4" key="1">
    <citation type="submission" date="2022-11" db="EMBL/GenBank/DDBJ databases">
        <title>Centuries of genome instability and evolution in soft-shell clam transmissible cancer (bioRxiv).</title>
        <authorList>
            <person name="Hart S.F.M."/>
            <person name="Yonemitsu M.A."/>
            <person name="Giersch R.M."/>
            <person name="Beal B.F."/>
            <person name="Arriagada G."/>
            <person name="Davis B.W."/>
            <person name="Ostrander E.A."/>
            <person name="Goff S.P."/>
            <person name="Metzger M.J."/>
        </authorList>
    </citation>
    <scope>NUCLEOTIDE SEQUENCE</scope>
    <source>
        <strain evidence="4">MELC-2E11</strain>
        <tissue evidence="4">Siphon/mantle</tissue>
    </source>
</reference>